<keyword evidence="1" id="KW-1133">Transmembrane helix</keyword>
<dbReference type="Proteomes" id="UP000516072">
    <property type="component" value="Chromosome"/>
</dbReference>
<dbReference type="KEGG" id="ntg:NSCAC_0943"/>
<keyword evidence="1" id="KW-0472">Membrane</keyword>
<evidence type="ECO:0000313" key="4">
    <source>
        <dbReference type="Proteomes" id="UP000516072"/>
    </source>
</evidence>
<sequence length="80" mass="8918">MQNTDMFKEQYEKFIALITKVVKNISLYRLSIYGNQGSILTDVPLAAALVVVGILIIFVPKLTAISALFALFKQIKVEIT</sequence>
<dbReference type="InterPro" id="IPR025642">
    <property type="entry name" value="DUF4342"/>
</dbReference>
<gene>
    <name evidence="3" type="ORF">NSCAC_0943</name>
</gene>
<accession>A0A7G1Q9J9</accession>
<dbReference type="EMBL" id="LR778175">
    <property type="protein sequence ID" value="CAB1275989.1"/>
    <property type="molecule type" value="Genomic_DNA"/>
</dbReference>
<evidence type="ECO:0000259" key="2">
    <source>
        <dbReference type="Pfam" id="PF14242"/>
    </source>
</evidence>
<reference evidence="3 4" key="1">
    <citation type="submission" date="2020-03" db="EMBL/GenBank/DDBJ databases">
        <authorList>
            <person name="Picone N."/>
        </authorList>
    </citation>
    <scope>NUCLEOTIDE SEQUENCE [LARGE SCALE GENOMIC DNA]</scope>
    <source>
        <strain evidence="3">NSCAC1</strain>
    </source>
</reference>
<dbReference type="Pfam" id="PF14242">
    <property type="entry name" value="DUF4342"/>
    <property type="match status" value="1"/>
</dbReference>
<organism evidence="3 4">
    <name type="scientific">Candidatus Nitrosacidococcus tergens</name>
    <dbReference type="NCBI Taxonomy" id="553981"/>
    <lineage>
        <taxon>Bacteria</taxon>
        <taxon>Pseudomonadati</taxon>
        <taxon>Pseudomonadota</taxon>
        <taxon>Gammaproteobacteria</taxon>
        <taxon>Chromatiales</taxon>
        <taxon>Chromatiaceae</taxon>
        <taxon>Candidatus Nitrosacidococcus</taxon>
    </lineage>
</organism>
<evidence type="ECO:0000313" key="3">
    <source>
        <dbReference type="EMBL" id="CAB1275989.1"/>
    </source>
</evidence>
<name>A0A7G1Q9J9_9GAMM</name>
<keyword evidence="4" id="KW-1185">Reference proteome</keyword>
<protein>
    <recommendedName>
        <fullName evidence="2">DUF4342 domain-containing protein</fullName>
    </recommendedName>
</protein>
<dbReference type="RefSeq" id="WP_197743691.1">
    <property type="nucleotide sequence ID" value="NZ_LR778175.1"/>
</dbReference>
<evidence type="ECO:0000256" key="1">
    <source>
        <dbReference type="SAM" id="Phobius"/>
    </source>
</evidence>
<keyword evidence="1" id="KW-0812">Transmembrane</keyword>
<dbReference type="AlphaFoldDB" id="A0A7G1Q9J9"/>
<feature type="transmembrane region" description="Helical" evidence="1">
    <location>
        <begin position="45"/>
        <end position="72"/>
    </location>
</feature>
<feature type="domain" description="DUF4342" evidence="2">
    <location>
        <begin position="4"/>
        <end position="80"/>
    </location>
</feature>
<proteinExistence type="predicted"/>